<dbReference type="EMBL" id="PGOL01000056">
    <property type="protein sequence ID" value="PKI78259.1"/>
    <property type="molecule type" value="Genomic_DNA"/>
</dbReference>
<keyword evidence="2" id="KW-1185">Reference proteome</keyword>
<reference evidence="1 2" key="1">
    <citation type="submission" date="2017-11" db="EMBL/GenBank/DDBJ databases">
        <title>De-novo sequencing of pomegranate (Punica granatum L.) genome.</title>
        <authorList>
            <person name="Akparov Z."/>
            <person name="Amiraslanov A."/>
            <person name="Hajiyeva S."/>
            <person name="Abbasov M."/>
            <person name="Kaur K."/>
            <person name="Hamwieh A."/>
            <person name="Solovyev V."/>
            <person name="Salamov A."/>
            <person name="Braich B."/>
            <person name="Kosarev P."/>
            <person name="Mahmoud A."/>
            <person name="Hajiyev E."/>
            <person name="Babayeva S."/>
            <person name="Izzatullayeva V."/>
            <person name="Mammadov A."/>
            <person name="Mammadov A."/>
            <person name="Sharifova S."/>
            <person name="Ojaghi J."/>
            <person name="Eynullazada K."/>
            <person name="Bayramov B."/>
            <person name="Abdulazimova A."/>
            <person name="Shahmuradov I."/>
        </authorList>
    </citation>
    <scope>NUCLEOTIDE SEQUENCE [LARGE SCALE GENOMIC DNA]</scope>
    <source>
        <strain evidence="2">cv. AG2017</strain>
        <tissue evidence="1">Leaf</tissue>
    </source>
</reference>
<dbReference type="AlphaFoldDB" id="A0A2I0LC55"/>
<evidence type="ECO:0000313" key="1">
    <source>
        <dbReference type="EMBL" id="PKI78259.1"/>
    </source>
</evidence>
<protein>
    <submittedName>
        <fullName evidence="1">Uncharacterized protein</fullName>
    </submittedName>
</protein>
<evidence type="ECO:0000313" key="2">
    <source>
        <dbReference type="Proteomes" id="UP000233551"/>
    </source>
</evidence>
<sequence>MVAQVAALDLEPVALDLDKVGRFKSPCLSELLYLSKHANRNDLADLKLSMFTQSHELLLQGFNGQISLPSII</sequence>
<name>A0A2I0LC55_PUNGR</name>
<comment type="caution">
    <text evidence="1">The sequence shown here is derived from an EMBL/GenBank/DDBJ whole genome shotgun (WGS) entry which is preliminary data.</text>
</comment>
<accession>A0A2I0LC55</accession>
<proteinExistence type="predicted"/>
<organism evidence="1 2">
    <name type="scientific">Punica granatum</name>
    <name type="common">Pomegranate</name>
    <dbReference type="NCBI Taxonomy" id="22663"/>
    <lineage>
        <taxon>Eukaryota</taxon>
        <taxon>Viridiplantae</taxon>
        <taxon>Streptophyta</taxon>
        <taxon>Embryophyta</taxon>
        <taxon>Tracheophyta</taxon>
        <taxon>Spermatophyta</taxon>
        <taxon>Magnoliopsida</taxon>
        <taxon>eudicotyledons</taxon>
        <taxon>Gunneridae</taxon>
        <taxon>Pentapetalae</taxon>
        <taxon>rosids</taxon>
        <taxon>malvids</taxon>
        <taxon>Myrtales</taxon>
        <taxon>Lythraceae</taxon>
        <taxon>Punica</taxon>
    </lineage>
</organism>
<dbReference type="Proteomes" id="UP000233551">
    <property type="component" value="Unassembled WGS sequence"/>
</dbReference>
<gene>
    <name evidence="1" type="ORF">CRG98_001317</name>
</gene>